<keyword evidence="5" id="KW-0574">Periplasm</keyword>
<dbReference type="PANTHER" id="PTHR30368">
    <property type="entry name" value="SULFATE-BINDING PROTEIN"/>
    <property type="match status" value="1"/>
</dbReference>
<dbReference type="GO" id="GO:1901681">
    <property type="term" value="F:sulfur compound binding"/>
    <property type="evidence" value="ECO:0007669"/>
    <property type="project" value="InterPro"/>
</dbReference>
<proteinExistence type="inferred from homology"/>
<organism evidence="6 7">
    <name type="scientific">Nitrincola nitratireducens</name>
    <dbReference type="NCBI Taxonomy" id="1229521"/>
    <lineage>
        <taxon>Bacteria</taxon>
        <taxon>Pseudomonadati</taxon>
        <taxon>Pseudomonadota</taxon>
        <taxon>Gammaproteobacteria</taxon>
        <taxon>Oceanospirillales</taxon>
        <taxon>Oceanospirillaceae</taxon>
        <taxon>Nitrincola</taxon>
    </lineage>
</organism>
<dbReference type="GO" id="GO:0140104">
    <property type="term" value="F:molecular carrier activity"/>
    <property type="evidence" value="ECO:0007669"/>
    <property type="project" value="InterPro"/>
</dbReference>
<evidence type="ECO:0000313" key="6">
    <source>
        <dbReference type="EMBL" id="EXJ10744.1"/>
    </source>
</evidence>
<evidence type="ECO:0000256" key="5">
    <source>
        <dbReference type="ARBA" id="ARBA00022764"/>
    </source>
</evidence>
<dbReference type="InterPro" id="IPR034408">
    <property type="entry name" value="Sulphate/thiosulphate_BS"/>
</dbReference>
<dbReference type="SUPFAM" id="SSF53850">
    <property type="entry name" value="Periplasmic binding protein-like II"/>
    <property type="match status" value="1"/>
</dbReference>
<reference evidence="7" key="1">
    <citation type="submission" date="2012-11" db="EMBL/GenBank/DDBJ databases">
        <authorList>
            <person name="Singh A."/>
            <person name="Pinnaka A.K."/>
            <person name="Vaidya B."/>
        </authorList>
    </citation>
    <scope>NUCLEOTIDE SEQUENCE [LARGE SCALE GENOMIC DNA]</scope>
    <source>
        <strain evidence="7">AK23</strain>
    </source>
</reference>
<dbReference type="NCBIfam" id="NF008106">
    <property type="entry name" value="PRK10852.1"/>
    <property type="match status" value="1"/>
</dbReference>
<accession>W9UUH0</accession>
<dbReference type="GO" id="GO:1902358">
    <property type="term" value="P:sulfate transmembrane transport"/>
    <property type="evidence" value="ECO:0007669"/>
    <property type="project" value="InterPro"/>
</dbReference>
<dbReference type="NCBIfam" id="TIGR00971">
    <property type="entry name" value="3a0106s03"/>
    <property type="match status" value="1"/>
</dbReference>
<dbReference type="AlphaFoldDB" id="W9UUH0"/>
<dbReference type="GO" id="GO:0042597">
    <property type="term" value="C:periplasmic space"/>
    <property type="evidence" value="ECO:0007669"/>
    <property type="project" value="UniProtKB-SubCell"/>
</dbReference>
<dbReference type="PATRIC" id="fig|1229521.3.peg.2381"/>
<dbReference type="EMBL" id="AONB01000011">
    <property type="protein sequence ID" value="EXJ10744.1"/>
    <property type="molecule type" value="Genomic_DNA"/>
</dbReference>
<comment type="similarity">
    <text evidence="2">Belongs to the prokaryotic sulfate-binding protein family.</text>
</comment>
<keyword evidence="3" id="KW-0813">Transport</keyword>
<dbReference type="Pfam" id="PF13531">
    <property type="entry name" value="SBP_bac_11"/>
    <property type="match status" value="1"/>
</dbReference>
<comment type="subcellular location">
    <subcellularLocation>
        <location evidence="1">Periplasm</location>
    </subcellularLocation>
</comment>
<dbReference type="InterPro" id="IPR005669">
    <property type="entry name" value="Thiosulph/SO4-bd"/>
</dbReference>
<name>W9UUH0_9GAMM</name>
<evidence type="ECO:0000256" key="1">
    <source>
        <dbReference type="ARBA" id="ARBA00004418"/>
    </source>
</evidence>
<dbReference type="PANTHER" id="PTHR30368:SF1">
    <property type="entry name" value="THIOSULFATE-BINDING PROTEIN"/>
    <property type="match status" value="1"/>
</dbReference>
<reference evidence="6 7" key="2">
    <citation type="journal article" date="2015" name="Syst. Appl. Microbiol.">
        <title>Nitrincola nitratireducens sp. nov. isolated from a haloalkaline crater lake.</title>
        <authorList>
            <person name="Singh A."/>
            <person name="Vaidya B."/>
            <person name="Tanuku N.R."/>
            <person name="Pinnaka A.K."/>
        </authorList>
    </citation>
    <scope>NUCLEOTIDE SEQUENCE [LARGE SCALE GENOMIC DNA]</scope>
    <source>
        <strain evidence="6 7">AK23</strain>
    </source>
</reference>
<comment type="caution">
    <text evidence="6">The sequence shown here is derived from an EMBL/GenBank/DDBJ whole genome shotgun (WGS) entry which is preliminary data.</text>
</comment>
<evidence type="ECO:0000256" key="3">
    <source>
        <dbReference type="ARBA" id="ARBA00022448"/>
    </source>
</evidence>
<dbReference type="PROSITE" id="PS00757">
    <property type="entry name" value="PROK_SULFATE_BIND_2"/>
    <property type="match status" value="1"/>
</dbReference>
<sequence length="353" mass="39529">MNSIQKHGLIRLLISLTIFFSTTLLAKDLEILNVSYDPTREFYQDFNHAFKEHWEAEHGQTVNIRMSHGGSGRQALSVMQGLAADIVTLALAYDIDMIAERTSRIETDWQDKLPLASSPYTSTIVFLVRQGNPKNIQDWSDLVREDVAVISPNPKTSGGARWNYLAAWGFAYIDALQGLDKISSADASEQAEAHAKAQSFVQQLFRNVTVMDTGARASSNSFIERGMGDVLIAWENEALMALKAFESHGFELIVPSVSIQAEPPVAAVTANNERKGNHQVVNEYLNYLYSPVGQSIAAKYFFRPQHPEHADENDLAAFQTITLFRLDDIFGNWKEVQNTHFSNGGIFDQITRR</sequence>
<dbReference type="STRING" id="1229521.D791_02349"/>
<dbReference type="CDD" id="cd01005">
    <property type="entry name" value="PBP2_CysP"/>
    <property type="match status" value="1"/>
</dbReference>
<dbReference type="Proteomes" id="UP000019464">
    <property type="component" value="Unassembled WGS sequence"/>
</dbReference>
<gene>
    <name evidence="6" type="primary">sbp</name>
    <name evidence="6" type="ORF">D791_02349</name>
</gene>
<dbReference type="Gene3D" id="3.40.190.10">
    <property type="entry name" value="Periplasmic binding protein-like II"/>
    <property type="match status" value="2"/>
</dbReference>
<keyword evidence="7" id="KW-1185">Reference proteome</keyword>
<keyword evidence="4" id="KW-0732">Signal</keyword>
<evidence type="ECO:0000256" key="4">
    <source>
        <dbReference type="ARBA" id="ARBA00022729"/>
    </source>
</evidence>
<evidence type="ECO:0000256" key="2">
    <source>
        <dbReference type="ARBA" id="ARBA00006099"/>
    </source>
</evidence>
<dbReference type="NCBIfam" id="NF008022">
    <property type="entry name" value="PRK10752.1"/>
    <property type="match status" value="1"/>
</dbReference>
<protein>
    <submittedName>
        <fullName evidence="6">Sulfate-binding protein</fullName>
    </submittedName>
</protein>
<evidence type="ECO:0000313" key="7">
    <source>
        <dbReference type="Proteomes" id="UP000019464"/>
    </source>
</evidence>
<dbReference type="RefSeq" id="WP_237748609.1">
    <property type="nucleotide sequence ID" value="NZ_AONB01000011.1"/>
</dbReference>